<dbReference type="PROSITE" id="PS51746">
    <property type="entry name" value="PPM_2"/>
    <property type="match status" value="1"/>
</dbReference>
<comment type="caution">
    <text evidence="3">The sequence shown here is derived from an EMBL/GenBank/DDBJ whole genome shotgun (WGS) entry which is preliminary data.</text>
</comment>
<feature type="region of interest" description="Disordered" evidence="1">
    <location>
        <begin position="429"/>
        <end position="452"/>
    </location>
</feature>
<feature type="region of interest" description="Disordered" evidence="1">
    <location>
        <begin position="563"/>
        <end position="614"/>
    </location>
</feature>
<dbReference type="Gene3D" id="3.60.40.10">
    <property type="entry name" value="PPM-type phosphatase domain"/>
    <property type="match status" value="1"/>
</dbReference>
<reference evidence="3 4" key="1">
    <citation type="submission" date="2024-02" db="EMBL/GenBank/DDBJ databases">
        <authorList>
            <person name="Chen Y."/>
            <person name="Shah S."/>
            <person name="Dougan E. K."/>
            <person name="Thang M."/>
            <person name="Chan C."/>
        </authorList>
    </citation>
    <scope>NUCLEOTIDE SEQUENCE [LARGE SCALE GENOMIC DNA]</scope>
</reference>
<dbReference type="CDD" id="cd00143">
    <property type="entry name" value="PP2Cc"/>
    <property type="match status" value="1"/>
</dbReference>
<sequence>MSEDSKKQLEEMQKHLLARYRHGSVSVVFDVVPQEVLDETFKNKAGMPSWLRVLATCTPEPIWSGPSQTEALEMSWVNGPYVVGHSHGLITEGQQHGDERERVTYGTIPLDPPPLVACQKGCKGFKDTSPNQDNFSVTHFKSGYTLVCTFDGHGPFGHIVSTRTVQTVPWFMVNESGFDKDTIDESGIEKALINAFEKAQKDVVAHSLENDWDVQASGSTAVAALFKGNKVWTANAGDSRCAIGSEAVPRSADRWSDRSTPVEERTPRRAELKPMRKRILQTDWSDEVMTKDIELVTKDKKVIFETEDHKPQSEKDCDGRACFPAFVEKARIESMGGEVRSQTYPDGWVNHRIFIKGKDLEVVAKRREAKRKTWDYPGLCMARTLGDQSVKDHGVVATPEVDMIREKMMKMRKTWRWEWRVEEVCEAESSARSKKRMKQQKEAEAKEAKEAKAREVQARKAAEKAAKAAAKATAKAKAKAKPKVPRQMGIASPWSPCDEQERDFLASLTVQVSEDRIRRLIHIFSDIAEDVHTNEPTVNIDHMSRRQRADFKDILQHMVEETRTERARAEREREEAEAAAGTATDEQVEAVPPDQEDASAAEPTREPLPHPPEDELYQNEEELKNFLDECVWEFLDSQFVVKAVAKKIQSDGPAKTLEKLQREAKKRWKAEEGRAACSALEGPGPVVFLVGLDLVFWMWSCSSWKIPSSLASATWQRPFWVIRASCENRSSSKKLLVASCC</sequence>
<feature type="region of interest" description="Disordered" evidence="1">
    <location>
        <begin position="476"/>
        <end position="495"/>
    </location>
</feature>
<evidence type="ECO:0000256" key="1">
    <source>
        <dbReference type="SAM" id="MobiDB-lite"/>
    </source>
</evidence>
<evidence type="ECO:0000259" key="2">
    <source>
        <dbReference type="PROSITE" id="PS51746"/>
    </source>
</evidence>
<dbReference type="InterPro" id="IPR001932">
    <property type="entry name" value="PPM-type_phosphatase-like_dom"/>
</dbReference>
<proteinExistence type="predicted"/>
<keyword evidence="4" id="KW-1185">Reference proteome</keyword>
<evidence type="ECO:0000313" key="3">
    <source>
        <dbReference type="EMBL" id="CAK9093016.1"/>
    </source>
</evidence>
<protein>
    <recommendedName>
        <fullName evidence="2">PPM-type phosphatase domain-containing protein</fullName>
    </recommendedName>
</protein>
<dbReference type="EMBL" id="CAXAMN010025140">
    <property type="protein sequence ID" value="CAK9093016.1"/>
    <property type="molecule type" value="Genomic_DNA"/>
</dbReference>
<feature type="compositionally biased region" description="Basic and acidic residues" evidence="1">
    <location>
        <begin position="563"/>
        <end position="576"/>
    </location>
</feature>
<gene>
    <name evidence="3" type="ORF">CCMP2556_LOCUS44488</name>
</gene>
<dbReference type="SMART" id="SM00332">
    <property type="entry name" value="PP2Cc"/>
    <property type="match status" value="1"/>
</dbReference>
<feature type="compositionally biased region" description="Basic and acidic residues" evidence="1">
    <location>
        <begin position="251"/>
        <end position="270"/>
    </location>
</feature>
<accession>A0ABP0QXN2</accession>
<evidence type="ECO:0000313" key="4">
    <source>
        <dbReference type="Proteomes" id="UP001642484"/>
    </source>
</evidence>
<dbReference type="InterPro" id="IPR036457">
    <property type="entry name" value="PPM-type-like_dom_sf"/>
</dbReference>
<dbReference type="SUPFAM" id="SSF81606">
    <property type="entry name" value="PP2C-like"/>
    <property type="match status" value="1"/>
</dbReference>
<dbReference type="Proteomes" id="UP001642484">
    <property type="component" value="Unassembled WGS sequence"/>
</dbReference>
<dbReference type="Pfam" id="PF00481">
    <property type="entry name" value="PP2C"/>
    <property type="match status" value="1"/>
</dbReference>
<feature type="region of interest" description="Disordered" evidence="1">
    <location>
        <begin position="250"/>
        <end position="270"/>
    </location>
</feature>
<organism evidence="3 4">
    <name type="scientific">Durusdinium trenchii</name>
    <dbReference type="NCBI Taxonomy" id="1381693"/>
    <lineage>
        <taxon>Eukaryota</taxon>
        <taxon>Sar</taxon>
        <taxon>Alveolata</taxon>
        <taxon>Dinophyceae</taxon>
        <taxon>Suessiales</taxon>
        <taxon>Symbiodiniaceae</taxon>
        <taxon>Durusdinium</taxon>
    </lineage>
</organism>
<dbReference type="PANTHER" id="PTHR47992">
    <property type="entry name" value="PROTEIN PHOSPHATASE"/>
    <property type="match status" value="1"/>
</dbReference>
<name>A0ABP0QXN2_9DINO</name>
<dbReference type="InterPro" id="IPR015655">
    <property type="entry name" value="PP2C"/>
</dbReference>
<feature type="domain" description="PPM-type phosphatase" evidence="2">
    <location>
        <begin position="117"/>
        <end position="593"/>
    </location>
</feature>
<feature type="compositionally biased region" description="Basic and acidic residues" evidence="1">
    <location>
        <begin position="439"/>
        <end position="452"/>
    </location>
</feature>
<feature type="compositionally biased region" description="Basic and acidic residues" evidence="1">
    <location>
        <begin position="603"/>
        <end position="613"/>
    </location>
</feature>